<name>A0A2G9I0H0_9LAMI</name>
<sequence length="56" mass="6344">MGEREKIAKQKAIRKFPQGLNVGEDIEFHGHGGSPDQEERVLFNDSAMKLMNRCSL</sequence>
<dbReference type="Proteomes" id="UP000231279">
    <property type="component" value="Unassembled WGS sequence"/>
</dbReference>
<comment type="caution">
    <text evidence="1">The sequence shown here is derived from an EMBL/GenBank/DDBJ whole genome shotgun (WGS) entry which is preliminary data.</text>
</comment>
<reference evidence="2" key="1">
    <citation type="journal article" date="2018" name="Gigascience">
        <title>Genome assembly of the Pink Ipe (Handroanthus impetiginosus, Bignoniaceae), a highly valued, ecologically keystone Neotropical timber forest tree.</title>
        <authorList>
            <person name="Silva-Junior O.B."/>
            <person name="Grattapaglia D."/>
            <person name="Novaes E."/>
            <person name="Collevatti R.G."/>
        </authorList>
    </citation>
    <scope>NUCLEOTIDE SEQUENCE [LARGE SCALE GENOMIC DNA]</scope>
    <source>
        <strain evidence="2">cv. UFG-1</strain>
    </source>
</reference>
<proteinExistence type="predicted"/>
<accession>A0A2G9I0H0</accession>
<evidence type="ECO:0000313" key="1">
    <source>
        <dbReference type="EMBL" id="PIN23257.1"/>
    </source>
</evidence>
<dbReference type="EMBL" id="NKXS01000600">
    <property type="protein sequence ID" value="PIN23257.1"/>
    <property type="molecule type" value="Genomic_DNA"/>
</dbReference>
<gene>
    <name evidence="1" type="ORF">CDL12_04023</name>
</gene>
<dbReference type="AlphaFoldDB" id="A0A2G9I0H0"/>
<protein>
    <submittedName>
        <fullName evidence="1">Uncharacterized protein</fullName>
    </submittedName>
</protein>
<evidence type="ECO:0000313" key="2">
    <source>
        <dbReference type="Proteomes" id="UP000231279"/>
    </source>
</evidence>
<organism evidence="1 2">
    <name type="scientific">Handroanthus impetiginosus</name>
    <dbReference type="NCBI Taxonomy" id="429701"/>
    <lineage>
        <taxon>Eukaryota</taxon>
        <taxon>Viridiplantae</taxon>
        <taxon>Streptophyta</taxon>
        <taxon>Embryophyta</taxon>
        <taxon>Tracheophyta</taxon>
        <taxon>Spermatophyta</taxon>
        <taxon>Magnoliopsida</taxon>
        <taxon>eudicotyledons</taxon>
        <taxon>Gunneridae</taxon>
        <taxon>Pentapetalae</taxon>
        <taxon>asterids</taxon>
        <taxon>lamiids</taxon>
        <taxon>Lamiales</taxon>
        <taxon>Bignoniaceae</taxon>
        <taxon>Crescentiina</taxon>
        <taxon>Tabebuia alliance</taxon>
        <taxon>Handroanthus</taxon>
    </lineage>
</organism>
<keyword evidence="2" id="KW-1185">Reference proteome</keyword>